<reference evidence="1 2" key="1">
    <citation type="submission" date="2019-07" db="EMBL/GenBank/DDBJ databases">
        <title>Complete Genome Sequence of Leptotrichia hofstadii Strain JCM16775.</title>
        <authorList>
            <person name="Watanabe S."/>
            <person name="Cui L."/>
        </authorList>
    </citation>
    <scope>NUCLEOTIDE SEQUENCE [LARGE SCALE GENOMIC DNA]</scope>
    <source>
        <strain evidence="1 2">JCM16775</strain>
    </source>
</reference>
<dbReference type="Proteomes" id="UP000321892">
    <property type="component" value="Chromosome"/>
</dbReference>
<dbReference type="EMBL" id="AP019823">
    <property type="protein sequence ID" value="BBM39547.1"/>
    <property type="molecule type" value="Genomic_DNA"/>
</dbReference>
<sequence length="251" mass="29437">MKYEDLILKKPEESKNYKNESEFVIETINRILLEKNENKIIINTNLKMGLPLENINKLASPMIEAWAYEVFSDIRDSIDNKYNLINVEAQERLGMADIILQFKNNKNVITGNIDVKATSNDIEESGKSPNITSFARIRTAYVEDPNFIFIILSIKHKAYTERNRNTFLMDGIMEIVDFNAYDLKYISEIDISYNPSLGTGQIQIKDIHYVNYEFRTTWEMCQLLDKKYLNSSKRTIEDFYNLAVKNKWIRI</sequence>
<evidence type="ECO:0000313" key="1">
    <source>
        <dbReference type="EMBL" id="BBM39547.1"/>
    </source>
</evidence>
<name>A0A510JJV3_9FUSO</name>
<organism evidence="1 2">
    <name type="scientific">Leptotrichia hofstadii</name>
    <dbReference type="NCBI Taxonomy" id="157688"/>
    <lineage>
        <taxon>Bacteria</taxon>
        <taxon>Fusobacteriati</taxon>
        <taxon>Fusobacteriota</taxon>
        <taxon>Fusobacteriia</taxon>
        <taxon>Fusobacteriales</taxon>
        <taxon>Leptotrichiaceae</taxon>
        <taxon>Leptotrichia</taxon>
    </lineage>
</organism>
<dbReference type="KEGG" id="lhf:JCM16775_2272"/>
<dbReference type="OrthoDB" id="7055690at2"/>
<gene>
    <name evidence="1" type="ORF">JCM16775_2272</name>
</gene>
<protein>
    <submittedName>
        <fullName evidence="1">Type-2 restriction enzyme HpaI</fullName>
    </submittedName>
</protein>
<proteinExistence type="predicted"/>
<dbReference type="AlphaFoldDB" id="A0A510JJV3"/>
<evidence type="ECO:0000313" key="2">
    <source>
        <dbReference type="Proteomes" id="UP000321892"/>
    </source>
</evidence>
<dbReference type="REBASE" id="356313">
    <property type="entry name" value="Lho16775ORF2272P"/>
</dbReference>
<accession>A0A510JJV3</accession>
<keyword evidence="2" id="KW-1185">Reference proteome</keyword>
<dbReference type="RefSeq" id="WP_026745711.1">
    <property type="nucleotide sequence ID" value="NZ_AP019823.1"/>
</dbReference>